<sequence length="205" mass="22029">MSTRVIWAVMASLLLSGCRIVSEKQLADLKNPPNANMAKAAQLFDQKIAPQVVASAKPLGTLLTQIGQAKDFDTACQQYGYRSQEENPCVFTVSVTGTITEVNTTSRNGQIVIKGDDASVGDVKVQIGPTFRGTDLRDSYRGLSYADFNDQNLFGDFGKAINQRAIGSFAQRTFAVGGKVTVYGAFSAFDTPQPPLLITPAKITP</sequence>
<dbReference type="PROSITE" id="PS51257">
    <property type="entry name" value="PROKAR_LIPOPROTEIN"/>
    <property type="match status" value="1"/>
</dbReference>
<name>A0A4R1NJZ8_9GAMM</name>
<dbReference type="AlphaFoldDB" id="A0A4R1NJZ8"/>
<dbReference type="InterPro" id="IPR036215">
    <property type="entry name" value="TM0957-like_sf"/>
</dbReference>
<protein>
    <submittedName>
        <fullName evidence="1">Putative lipoprotein</fullName>
    </submittedName>
</protein>
<gene>
    <name evidence="1" type="ORF">EZJ58_5803</name>
</gene>
<evidence type="ECO:0000313" key="1">
    <source>
        <dbReference type="EMBL" id="TCL07477.1"/>
    </source>
</evidence>
<dbReference type="SUPFAM" id="SSF141318">
    <property type="entry name" value="TM0957-like"/>
    <property type="match status" value="1"/>
</dbReference>
<dbReference type="InterPro" id="IPR014582">
    <property type="entry name" value="UCP033535_lipo"/>
</dbReference>
<keyword evidence="2" id="KW-1185">Reference proteome</keyword>
<keyword evidence="1" id="KW-0449">Lipoprotein</keyword>
<evidence type="ECO:0000313" key="2">
    <source>
        <dbReference type="Proteomes" id="UP000294555"/>
    </source>
</evidence>
<accession>A0A4R1NJZ8</accession>
<organism evidence="1 2">
    <name type="scientific">Sodalis ligni</name>
    <dbReference type="NCBI Taxonomy" id="2697027"/>
    <lineage>
        <taxon>Bacteria</taxon>
        <taxon>Pseudomonadati</taxon>
        <taxon>Pseudomonadota</taxon>
        <taxon>Gammaproteobacteria</taxon>
        <taxon>Enterobacterales</taxon>
        <taxon>Bruguierivoracaceae</taxon>
        <taxon>Sodalis</taxon>
    </lineage>
</organism>
<proteinExistence type="predicted"/>
<dbReference type="Proteomes" id="UP000294555">
    <property type="component" value="Unassembled WGS sequence"/>
</dbReference>
<dbReference type="OrthoDB" id="6631333at2"/>
<dbReference type="RefSeq" id="WP_132927655.1">
    <property type="nucleotide sequence ID" value="NZ_SJOI01000001.1"/>
</dbReference>
<dbReference type="Pfam" id="PF10054">
    <property type="entry name" value="DUF2291"/>
    <property type="match status" value="1"/>
</dbReference>
<dbReference type="EMBL" id="SJOI01000001">
    <property type="protein sequence ID" value="TCL07477.1"/>
    <property type="molecule type" value="Genomic_DNA"/>
</dbReference>
<reference evidence="1 2" key="1">
    <citation type="submission" date="2019-02" db="EMBL/GenBank/DDBJ databases">
        <title>Investigation of anaerobic lignin degradation for improved lignocellulosic biofuels.</title>
        <authorList>
            <person name="Deangelis K."/>
        </authorList>
    </citation>
    <scope>NUCLEOTIDE SEQUENCE [LARGE SCALE GENOMIC DNA]</scope>
    <source>
        <strain evidence="1 2">159R</strain>
    </source>
</reference>
<comment type="caution">
    <text evidence="1">The sequence shown here is derived from an EMBL/GenBank/DDBJ whole genome shotgun (WGS) entry which is preliminary data.</text>
</comment>